<dbReference type="Proteomes" id="UP000441208">
    <property type="component" value="Unassembled WGS sequence"/>
</dbReference>
<evidence type="ECO:0000313" key="9">
    <source>
        <dbReference type="Proteomes" id="UP000433483"/>
    </source>
</evidence>
<dbReference type="EMBL" id="QXGC01000247">
    <property type="protein sequence ID" value="KAE9243284.1"/>
    <property type="molecule type" value="Genomic_DNA"/>
</dbReference>
<evidence type="ECO:0000313" key="12">
    <source>
        <dbReference type="Proteomes" id="UP000441208"/>
    </source>
</evidence>
<evidence type="ECO:0000256" key="1">
    <source>
        <dbReference type="SAM" id="Phobius"/>
    </source>
</evidence>
<evidence type="ECO:0000313" key="4">
    <source>
        <dbReference type="EMBL" id="KAE9221239.1"/>
    </source>
</evidence>
<dbReference type="Proteomes" id="UP000440367">
    <property type="component" value="Unassembled WGS sequence"/>
</dbReference>
<keyword evidence="1" id="KW-0472">Membrane</keyword>
<dbReference type="Proteomes" id="UP000476176">
    <property type="component" value="Unassembled WGS sequence"/>
</dbReference>
<protein>
    <submittedName>
        <fullName evidence="4">Uncharacterized protein</fullName>
    </submittedName>
</protein>
<proteinExistence type="predicted"/>
<dbReference type="EMBL" id="QXGB01000282">
    <property type="protein sequence ID" value="KAE9221239.1"/>
    <property type="molecule type" value="Genomic_DNA"/>
</dbReference>
<evidence type="ECO:0000313" key="3">
    <source>
        <dbReference type="EMBL" id="KAE9122321.1"/>
    </source>
</evidence>
<name>A0A6A3YQH4_9STRA</name>
<feature type="transmembrane region" description="Helical" evidence="1">
    <location>
        <begin position="32"/>
        <end position="52"/>
    </location>
</feature>
<dbReference type="Proteomes" id="UP000429523">
    <property type="component" value="Unassembled WGS sequence"/>
</dbReference>
<gene>
    <name evidence="7" type="ORF">PF001_g6525</name>
    <name evidence="6" type="ORF">PF002_g8118</name>
    <name evidence="5" type="ORF">PF004_g6221</name>
    <name evidence="4" type="ORF">PF005_g7167</name>
    <name evidence="3" type="ORF">PF007_g7484</name>
    <name evidence="2" type="ORF">PF009_g7603</name>
</gene>
<keyword evidence="9" id="KW-1185">Reference proteome</keyword>
<evidence type="ECO:0000313" key="6">
    <source>
        <dbReference type="EMBL" id="KAE9243718.1"/>
    </source>
</evidence>
<reference evidence="8 9" key="1">
    <citation type="submission" date="2018-08" db="EMBL/GenBank/DDBJ databases">
        <title>Genomic investigation of the strawberry pathogen Phytophthora fragariae indicates pathogenicity is determined by transcriptional variation in three key races.</title>
        <authorList>
            <person name="Adams T.M."/>
            <person name="Armitage A.D."/>
            <person name="Sobczyk M.K."/>
            <person name="Bates H.J."/>
            <person name="Dunwell J.M."/>
            <person name="Nellist C.F."/>
            <person name="Harrison R.J."/>
        </authorList>
    </citation>
    <scope>NUCLEOTIDE SEQUENCE [LARGE SCALE GENOMIC DNA]</scope>
    <source>
        <strain evidence="7 10">A4</strain>
        <strain evidence="6 11">BC-1</strain>
        <strain evidence="5 13">BC-23</strain>
        <strain evidence="4 9">NOV-27</strain>
        <strain evidence="3 12">NOV-71</strain>
        <strain evidence="2 8">NOV-9</strain>
    </source>
</reference>
<organism evidence="4 9">
    <name type="scientific">Phytophthora fragariae</name>
    <dbReference type="NCBI Taxonomy" id="53985"/>
    <lineage>
        <taxon>Eukaryota</taxon>
        <taxon>Sar</taxon>
        <taxon>Stramenopiles</taxon>
        <taxon>Oomycota</taxon>
        <taxon>Peronosporomycetes</taxon>
        <taxon>Peronosporales</taxon>
        <taxon>Peronosporaceae</taxon>
        <taxon>Phytophthora</taxon>
    </lineage>
</organism>
<dbReference type="Proteomes" id="UP000433483">
    <property type="component" value="Unassembled WGS sequence"/>
</dbReference>
<keyword evidence="1" id="KW-0812">Transmembrane</keyword>
<evidence type="ECO:0000313" key="5">
    <source>
        <dbReference type="EMBL" id="KAE9243284.1"/>
    </source>
</evidence>
<evidence type="ECO:0000313" key="8">
    <source>
        <dbReference type="Proteomes" id="UP000429523"/>
    </source>
</evidence>
<dbReference type="Proteomes" id="UP000437068">
    <property type="component" value="Unassembled WGS sequence"/>
</dbReference>
<dbReference type="EMBL" id="QXGF01000296">
    <property type="protein sequence ID" value="KAE8942649.1"/>
    <property type="molecule type" value="Genomic_DNA"/>
</dbReference>
<accession>A0A6A3YQH4</accession>
<keyword evidence="1" id="KW-1133">Transmembrane helix</keyword>
<evidence type="ECO:0000313" key="13">
    <source>
        <dbReference type="Proteomes" id="UP000476176"/>
    </source>
</evidence>
<evidence type="ECO:0000313" key="2">
    <source>
        <dbReference type="EMBL" id="KAE8942649.1"/>
    </source>
</evidence>
<dbReference type="EMBL" id="QXFZ01000298">
    <property type="protein sequence ID" value="KAE9122321.1"/>
    <property type="molecule type" value="Genomic_DNA"/>
</dbReference>
<evidence type="ECO:0000313" key="10">
    <source>
        <dbReference type="Proteomes" id="UP000437068"/>
    </source>
</evidence>
<evidence type="ECO:0000313" key="11">
    <source>
        <dbReference type="Proteomes" id="UP000440367"/>
    </source>
</evidence>
<dbReference type="AlphaFoldDB" id="A0A6A3YQH4"/>
<dbReference type="EMBL" id="QXGD01000312">
    <property type="protein sequence ID" value="KAE9243718.1"/>
    <property type="molecule type" value="Genomic_DNA"/>
</dbReference>
<sequence>MDPVLSFELFLAMTFLGFCLVANVAILLGSDFGAATLFLFGAAFVGLAFVLLTKKANRLE</sequence>
<dbReference type="EMBL" id="QXGE01000262">
    <property type="protein sequence ID" value="KAE9318093.1"/>
    <property type="molecule type" value="Genomic_DNA"/>
</dbReference>
<feature type="transmembrane region" description="Helical" evidence="1">
    <location>
        <begin position="7"/>
        <end position="26"/>
    </location>
</feature>
<comment type="caution">
    <text evidence="4">The sequence shown here is derived from an EMBL/GenBank/DDBJ whole genome shotgun (WGS) entry which is preliminary data.</text>
</comment>
<evidence type="ECO:0000313" key="7">
    <source>
        <dbReference type="EMBL" id="KAE9318093.1"/>
    </source>
</evidence>
<dbReference type="OrthoDB" id="10403615at2759"/>